<dbReference type="Proteomes" id="UP000663855">
    <property type="component" value="Unassembled WGS sequence"/>
</dbReference>
<feature type="transmembrane region" description="Helical" evidence="11">
    <location>
        <begin position="122"/>
        <end position="148"/>
    </location>
</feature>
<evidence type="ECO:0000256" key="7">
    <source>
        <dbReference type="ARBA" id="ARBA00023170"/>
    </source>
</evidence>
<dbReference type="Gene3D" id="1.20.1070.10">
    <property type="entry name" value="Rhodopsin 7-helix transmembrane proteins"/>
    <property type="match status" value="2"/>
</dbReference>
<dbReference type="PRINTS" id="PR00237">
    <property type="entry name" value="GPCRRHODOPSN"/>
</dbReference>
<comment type="subcellular location">
    <subcellularLocation>
        <location evidence="1">Cell membrane</location>
        <topology evidence="1">Multi-pass membrane protein</topology>
    </subcellularLocation>
</comment>
<evidence type="ECO:0000256" key="10">
    <source>
        <dbReference type="SAM" id="MobiDB-lite"/>
    </source>
</evidence>
<dbReference type="Pfam" id="PF00001">
    <property type="entry name" value="7tm_1"/>
    <property type="match status" value="2"/>
</dbReference>
<evidence type="ECO:0000256" key="2">
    <source>
        <dbReference type="ARBA" id="ARBA00022475"/>
    </source>
</evidence>
<feature type="compositionally biased region" description="Acidic residues" evidence="10">
    <location>
        <begin position="297"/>
        <end position="306"/>
    </location>
</feature>
<evidence type="ECO:0000256" key="5">
    <source>
        <dbReference type="ARBA" id="ARBA00023040"/>
    </source>
</evidence>
<comment type="similarity">
    <text evidence="9">Belongs to the G-protein coupled receptor 1 family.</text>
</comment>
<evidence type="ECO:0000256" key="4">
    <source>
        <dbReference type="ARBA" id="ARBA00022989"/>
    </source>
</evidence>
<dbReference type="PANTHER" id="PTHR24247:SF191">
    <property type="entry name" value="MUSCARINIC ACETYLCHOLINE RECEPTOR, B-TYPE, ISOFORM A"/>
    <property type="match status" value="1"/>
</dbReference>
<dbReference type="GO" id="GO:0016907">
    <property type="term" value="F:G protein-coupled acetylcholine receptor activity"/>
    <property type="evidence" value="ECO:0007669"/>
    <property type="project" value="TreeGrafter"/>
</dbReference>
<feature type="compositionally biased region" description="Basic and acidic residues" evidence="10">
    <location>
        <begin position="342"/>
        <end position="356"/>
    </location>
</feature>
<dbReference type="GO" id="GO:0005886">
    <property type="term" value="C:plasma membrane"/>
    <property type="evidence" value="ECO:0007669"/>
    <property type="project" value="UniProtKB-SubCell"/>
</dbReference>
<accession>A0A816B329</accession>
<gene>
    <name evidence="13" type="ORF">CJN711_LOCUS35827</name>
</gene>
<feature type="compositionally biased region" description="Polar residues" evidence="10">
    <location>
        <begin position="992"/>
        <end position="1006"/>
    </location>
</feature>
<dbReference type="GO" id="GO:0004993">
    <property type="term" value="F:G protein-coupled serotonin receptor activity"/>
    <property type="evidence" value="ECO:0007669"/>
    <property type="project" value="TreeGrafter"/>
</dbReference>
<keyword evidence="7 9" id="KW-0675">Receptor</keyword>
<evidence type="ECO:0000256" key="3">
    <source>
        <dbReference type="ARBA" id="ARBA00022692"/>
    </source>
</evidence>
<feature type="region of interest" description="Disordered" evidence="10">
    <location>
        <begin position="992"/>
        <end position="1017"/>
    </location>
</feature>
<keyword evidence="3 9" id="KW-0812">Transmembrane</keyword>
<dbReference type="InterPro" id="IPR017452">
    <property type="entry name" value="GPCR_Rhodpsn_7TM"/>
</dbReference>
<evidence type="ECO:0000259" key="12">
    <source>
        <dbReference type="PROSITE" id="PS50262"/>
    </source>
</evidence>
<comment type="caution">
    <text evidence="13">The sequence shown here is derived from an EMBL/GenBank/DDBJ whole genome shotgun (WGS) entry which is preliminary data.</text>
</comment>
<dbReference type="InterPro" id="IPR000276">
    <property type="entry name" value="GPCR_Rhodpsn"/>
</dbReference>
<name>A0A816B329_9BILA</name>
<dbReference type="PROSITE" id="PS00237">
    <property type="entry name" value="G_PROTEIN_RECEP_F1_1"/>
    <property type="match status" value="1"/>
</dbReference>
<feature type="compositionally biased region" description="Polar residues" evidence="10">
    <location>
        <begin position="635"/>
        <end position="648"/>
    </location>
</feature>
<keyword evidence="2" id="KW-1003">Cell membrane</keyword>
<evidence type="ECO:0000256" key="1">
    <source>
        <dbReference type="ARBA" id="ARBA00004651"/>
    </source>
</evidence>
<dbReference type="GO" id="GO:0007197">
    <property type="term" value="P:adenylate cyclase-inhibiting G protein-coupled acetylcholine receptor signaling pathway"/>
    <property type="evidence" value="ECO:0007669"/>
    <property type="project" value="TreeGrafter"/>
</dbReference>
<evidence type="ECO:0000256" key="9">
    <source>
        <dbReference type="RuleBase" id="RU000688"/>
    </source>
</evidence>
<proteinExistence type="inferred from homology"/>
<protein>
    <recommendedName>
        <fullName evidence="12">G-protein coupled receptors family 1 profile domain-containing protein</fullName>
    </recommendedName>
</protein>
<feature type="region of interest" description="Disordered" evidence="10">
    <location>
        <begin position="1193"/>
        <end position="1213"/>
    </location>
</feature>
<feature type="domain" description="G-protein coupled receptors family 1 profile" evidence="12">
    <location>
        <begin position="1245"/>
        <end position="1318"/>
    </location>
</feature>
<evidence type="ECO:0000256" key="6">
    <source>
        <dbReference type="ARBA" id="ARBA00023136"/>
    </source>
</evidence>
<feature type="compositionally biased region" description="Basic and acidic residues" evidence="10">
    <location>
        <begin position="282"/>
        <end position="294"/>
    </location>
</feature>
<feature type="region of interest" description="Disordered" evidence="10">
    <location>
        <begin position="268"/>
        <end position="414"/>
    </location>
</feature>
<keyword evidence="8 9" id="KW-0807">Transducer</keyword>
<feature type="compositionally biased region" description="Polar residues" evidence="10">
    <location>
        <begin position="314"/>
        <end position="324"/>
    </location>
</feature>
<dbReference type="PROSITE" id="PS50262">
    <property type="entry name" value="G_PROTEIN_RECEP_F1_2"/>
    <property type="match status" value="2"/>
</dbReference>
<feature type="compositionally biased region" description="Polar residues" evidence="10">
    <location>
        <begin position="1194"/>
        <end position="1207"/>
    </location>
</feature>
<feature type="region of interest" description="Disordered" evidence="10">
    <location>
        <begin position="625"/>
        <end position="653"/>
    </location>
</feature>
<evidence type="ECO:0000313" key="14">
    <source>
        <dbReference type="Proteomes" id="UP000663855"/>
    </source>
</evidence>
<organism evidence="13 14">
    <name type="scientific">Rotaria magnacalcarata</name>
    <dbReference type="NCBI Taxonomy" id="392030"/>
    <lineage>
        <taxon>Eukaryota</taxon>
        <taxon>Metazoa</taxon>
        <taxon>Spiralia</taxon>
        <taxon>Gnathifera</taxon>
        <taxon>Rotifera</taxon>
        <taxon>Eurotatoria</taxon>
        <taxon>Bdelloidea</taxon>
        <taxon>Philodinida</taxon>
        <taxon>Philodinidae</taxon>
        <taxon>Rotaria</taxon>
    </lineage>
</organism>
<feature type="region of interest" description="Disordered" evidence="10">
    <location>
        <begin position="562"/>
        <end position="582"/>
    </location>
</feature>
<dbReference type="GO" id="GO:0045202">
    <property type="term" value="C:synapse"/>
    <property type="evidence" value="ECO:0007669"/>
    <property type="project" value="TreeGrafter"/>
</dbReference>
<feature type="transmembrane region" description="Helical" evidence="11">
    <location>
        <begin position="160"/>
        <end position="181"/>
    </location>
</feature>
<keyword evidence="5 9" id="KW-0297">G-protein coupled receptor</keyword>
<feature type="transmembrane region" description="Helical" evidence="11">
    <location>
        <begin position="82"/>
        <end position="110"/>
    </location>
</feature>
<evidence type="ECO:0000256" key="8">
    <source>
        <dbReference type="ARBA" id="ARBA00023224"/>
    </source>
</evidence>
<feature type="domain" description="G-protein coupled receptors family 1 profile" evidence="12">
    <location>
        <begin position="102"/>
        <end position="238"/>
    </location>
</feature>
<keyword evidence="6 11" id="KW-0472">Membrane</keyword>
<keyword evidence="4 11" id="KW-1133">Transmembrane helix</keyword>
<feature type="compositionally biased region" description="Low complexity" evidence="10">
    <location>
        <begin position="1007"/>
        <end position="1017"/>
    </location>
</feature>
<dbReference type="SUPFAM" id="SSF81321">
    <property type="entry name" value="Family A G protein-coupled receptor-like"/>
    <property type="match status" value="2"/>
</dbReference>
<feature type="compositionally biased region" description="Polar residues" evidence="10">
    <location>
        <begin position="377"/>
        <end position="389"/>
    </location>
</feature>
<feature type="transmembrane region" description="Helical" evidence="11">
    <location>
        <begin position="202"/>
        <end position="224"/>
    </location>
</feature>
<sequence length="1340" mass="151296">MSSIVNLTNTINIDHRAAPLHALLNNASLSNFIQSISSSSYNTNWSISHIPGPPSSFLTYSLSSSSLLTTTIVATEDRYYPFWLLVIVAIFGSVTSVLTVLGNILVMLAFFLDRQIRQPTNYFILSLSVSDFLIGLLSMPLLTIYIYAKEWPLNAIICDIWLSLDYTVCLTSIYTVLFITIDRFCSVKMPAKYRKWRTRRKINIMIAVTWAVPTLIFFTSTMVYPRVRGISNLQNGVCVASNLERKSRENARKMSSLVGTARNAMTQIGAGIGGNKSPTKPIIDKRNCSNRKMDSTTADDYDDEDPQNLLAHSVINTQNSSNSSDQRRIGGVDDDNSNSFESHSDFDLANPSEKKSGTSNNSNEKSSRQKNRRGMSVNWSNNQTSTINVSSTRTHTDRRSRPSRAPSNQKHASNVKFFATSMAHSLYRNPIRLSGLSSTLKTKGSNPVLNKNSTQLNSNQQQVSATLTPIPSEPELLTCRVNPPPQPRPESLAIMSEELFHQRLKARQSPLLIGTPMKPSITSSLNVNQQLSAKFPSTSSFLLDKHCIEDVTYSTPNQIISTSSDQTIINQTTPPPSPEEQQKKLIEIKDYPIEISKEEEQKAQEQEQEQEQQLQQQLQLQLQQQQEKEQEQQESSSSIKTIINTGGDSSDESWRLLNSNSSLDEHIPYIDETDFEDLGYILHRRRVPPIDSSEPIHEETIIYKSPFYIKNKHRSKSSIISLNNTTNDNGINRKIYEIYGNYQDAHNAILESPIFDNVELITYACTQSDASPIRHCSLRNVPREDLLKTMSQPISILPRINNSNDKHVTSSIIFVSKAKTSTSPISSMKQIQQPIITSIQNVDVERALFDFYQCSQINDIDNCLPNNNENSESEDLEYSLSNYNEICEETSSLLRLNEQHSSAFLDDESGVDDYSLKTKQTQQSRHLTYSQNNNYFMKMMMLNKTRRNLTIDTTSDDRTTTNSFSLNTYSEDFSIDKIYQYDSASSYKQQFNISSPNHPMSQHSWCSSSSTATATTPSSCQEKQMPLLLLRTSSPQNFLTAVEKKRTTSSDSDGITTTTTTLTNSTQYEGRDIDKTKQKATNSISQDVLRASNKLNATTITDVSEIQKNHTKEIVLIMNKAINIDTKYHSLSDTLIRDNDTSGYGSHEDPSSINNRVSSKVTFDSFMTHNSAPSSPKTKDQSIMTQTDVRERLNQTNNTSHEPIQDSSENKNGRMVVISEGTVTTGSTSAKSSFKELVQNQKTPIHRKSKSQNRARKALRTITFILGAFVVCWTPWHMYSAIHSLCESCKNNWIFSNPMFHCFYFLCYLNSPINPFCYALANQQFKKTFTRILKLDLRRL</sequence>
<dbReference type="SMART" id="SM01381">
    <property type="entry name" value="7TM_GPCR_Srsx"/>
    <property type="match status" value="1"/>
</dbReference>
<dbReference type="EMBL" id="CAJNOV010017244">
    <property type="protein sequence ID" value="CAF1605325.1"/>
    <property type="molecule type" value="Genomic_DNA"/>
</dbReference>
<evidence type="ECO:0000256" key="11">
    <source>
        <dbReference type="SAM" id="Phobius"/>
    </source>
</evidence>
<feature type="compositionally biased region" description="Low complexity" evidence="10">
    <location>
        <begin position="562"/>
        <end position="572"/>
    </location>
</feature>
<dbReference type="GO" id="GO:0030425">
    <property type="term" value="C:dendrite"/>
    <property type="evidence" value="ECO:0007669"/>
    <property type="project" value="TreeGrafter"/>
</dbReference>
<evidence type="ECO:0000313" key="13">
    <source>
        <dbReference type="EMBL" id="CAF1605325.1"/>
    </source>
</evidence>
<dbReference type="PANTHER" id="PTHR24247">
    <property type="entry name" value="5-HYDROXYTRYPTAMINE RECEPTOR"/>
    <property type="match status" value="1"/>
</dbReference>
<dbReference type="GO" id="GO:0007187">
    <property type="term" value="P:G protein-coupled receptor signaling pathway, coupled to cyclic nucleotide second messenger"/>
    <property type="evidence" value="ECO:0007669"/>
    <property type="project" value="TreeGrafter"/>
</dbReference>
<reference evidence="13" key="1">
    <citation type="submission" date="2021-02" db="EMBL/GenBank/DDBJ databases">
        <authorList>
            <person name="Nowell W R."/>
        </authorList>
    </citation>
    <scope>NUCLEOTIDE SEQUENCE</scope>
</reference>